<sequence length="624" mass="67059" precursor="true">MPALSLPSVLPILNRPRHRTVLVALAGLALCALVALTAYTLLLRGQLAAQRQANAQRLGAYALSLDNLLARHEALPYVLSLDGRLARLLAQPSDAALTAEVNHYLEGVQQRAGVAQAFLLDRSGRTLASSNWHSPLSLVGNSYAYRPYFQGAINGRPSRFYGIGSTTREPGVFLAAPLPSPTGPIGVVVVKVKLDSIERAWQASGDHLALADRDGVLFLATESAWQYHTLAPLPPAVRHRLHAERQYGDYPLPPLAADTALRGHGEQRRLPLGNARRELLVQSHPAGLLGWRVLLFSELAEARQNAAGGAAALGFATAFVLALTVYWQQRRRRLAERRAAQAELRRVEAGLEARIVERTAALQAANTTLGQRVDELKRTESILRETRDSAVQAGKLAVLGQMAAGVTHELNQPLAALNTLSDNAVKLIELARYDEARDNLTLIGQLTGRLGRILGQLKSFARQAPADTAAVHVAQAVEHACLIVEPRRRELDAVIATDIAPELQAWADVVRLEQVLVNLLRNGLDAMAGQAAPRLELHAVRHGTRLRLTVRDHGPGLPAEALERLFEPFYTTKPAGQGLGLGLAISLAIVESFGGTLTAGNADGAGAVFRLDLPAAPTSGESLS</sequence>
<dbReference type="InterPro" id="IPR003661">
    <property type="entry name" value="HisK_dim/P_dom"/>
</dbReference>
<keyword evidence="19" id="KW-1185">Reference proteome</keyword>
<dbReference type="Proteomes" id="UP000003165">
    <property type="component" value="Unassembled WGS sequence"/>
</dbReference>
<dbReference type="InterPro" id="IPR036890">
    <property type="entry name" value="HATPase_C_sf"/>
</dbReference>
<evidence type="ECO:0000256" key="7">
    <source>
        <dbReference type="ARBA" id="ARBA00022679"/>
    </source>
</evidence>
<dbReference type="PANTHER" id="PTHR43065:SF46">
    <property type="entry name" value="C4-DICARBOXYLATE TRANSPORT SENSOR PROTEIN DCTB"/>
    <property type="match status" value="1"/>
</dbReference>
<evidence type="ECO:0000256" key="12">
    <source>
        <dbReference type="ARBA" id="ARBA00022989"/>
    </source>
</evidence>
<feature type="transmembrane region" description="Helical" evidence="16">
    <location>
        <begin position="20"/>
        <end position="42"/>
    </location>
</feature>
<evidence type="ECO:0000256" key="8">
    <source>
        <dbReference type="ARBA" id="ARBA00022692"/>
    </source>
</evidence>
<keyword evidence="6" id="KW-0597">Phosphoprotein</keyword>
<dbReference type="eggNOG" id="COG4191">
    <property type="taxonomic scope" value="Bacteria"/>
</dbReference>
<dbReference type="Pfam" id="PF02518">
    <property type="entry name" value="HATPase_c"/>
    <property type="match status" value="1"/>
</dbReference>
<gene>
    <name evidence="18" type="ORF">FuraDRAFT_1355</name>
</gene>
<dbReference type="SMART" id="SM00388">
    <property type="entry name" value="HisKA"/>
    <property type="match status" value="1"/>
</dbReference>
<keyword evidence="8 16" id="KW-0812">Transmembrane</keyword>
<dbReference type="Gene3D" id="1.10.287.130">
    <property type="match status" value="1"/>
</dbReference>
<evidence type="ECO:0000256" key="4">
    <source>
        <dbReference type="ARBA" id="ARBA00022475"/>
    </source>
</evidence>
<comment type="catalytic activity">
    <reaction evidence="1">
        <text>ATP + protein L-histidine = ADP + protein N-phospho-L-histidine.</text>
        <dbReference type="EC" id="2.7.13.3"/>
    </reaction>
</comment>
<dbReference type="SUPFAM" id="SSF47384">
    <property type="entry name" value="Homodimeric domain of signal transducing histidine kinase"/>
    <property type="match status" value="1"/>
</dbReference>
<evidence type="ECO:0000256" key="5">
    <source>
        <dbReference type="ARBA" id="ARBA00022519"/>
    </source>
</evidence>
<comment type="subcellular location">
    <subcellularLocation>
        <location evidence="2">Cell inner membrane</location>
        <topology evidence="2">Multi-pass membrane protein</topology>
    </subcellularLocation>
</comment>
<name>B9Z1X0_9NEIS</name>
<feature type="domain" description="Histidine kinase" evidence="17">
    <location>
        <begin position="405"/>
        <end position="617"/>
    </location>
</feature>
<dbReference type="InterPro" id="IPR003594">
    <property type="entry name" value="HATPase_dom"/>
</dbReference>
<keyword evidence="10 18" id="KW-0418">Kinase</keyword>
<dbReference type="Pfam" id="PF02743">
    <property type="entry name" value="dCache_1"/>
    <property type="match status" value="1"/>
</dbReference>
<evidence type="ECO:0000256" key="16">
    <source>
        <dbReference type="SAM" id="Phobius"/>
    </source>
</evidence>
<evidence type="ECO:0000313" key="18">
    <source>
        <dbReference type="EMBL" id="EEG09415.1"/>
    </source>
</evidence>
<evidence type="ECO:0000256" key="2">
    <source>
        <dbReference type="ARBA" id="ARBA00004429"/>
    </source>
</evidence>
<dbReference type="PRINTS" id="PR00344">
    <property type="entry name" value="BCTRLSENSOR"/>
</dbReference>
<keyword evidence="9" id="KW-0547">Nucleotide-binding</keyword>
<dbReference type="RefSeq" id="WP_008953375.1">
    <property type="nucleotide sequence ID" value="NZ_ACIS01000003.1"/>
</dbReference>
<evidence type="ECO:0000256" key="10">
    <source>
        <dbReference type="ARBA" id="ARBA00022777"/>
    </source>
</evidence>
<dbReference type="InterPro" id="IPR029151">
    <property type="entry name" value="Sensor-like_sf"/>
</dbReference>
<dbReference type="InterPro" id="IPR017055">
    <property type="entry name" value="Sig_transdc_His_kinase_DctB"/>
</dbReference>
<proteinExistence type="predicted"/>
<dbReference type="EMBL" id="ACIS01000003">
    <property type="protein sequence ID" value="EEG09415.1"/>
    <property type="molecule type" value="Genomic_DNA"/>
</dbReference>
<dbReference type="GO" id="GO:0000155">
    <property type="term" value="F:phosphorelay sensor kinase activity"/>
    <property type="evidence" value="ECO:0007669"/>
    <property type="project" value="InterPro"/>
</dbReference>
<accession>B9Z1X0</accession>
<dbReference type="SUPFAM" id="SSF55874">
    <property type="entry name" value="ATPase domain of HSP90 chaperone/DNA topoisomerase II/histidine kinase"/>
    <property type="match status" value="1"/>
</dbReference>
<evidence type="ECO:0000256" key="11">
    <source>
        <dbReference type="ARBA" id="ARBA00022840"/>
    </source>
</evidence>
<dbReference type="InterPro" id="IPR004358">
    <property type="entry name" value="Sig_transdc_His_kin-like_C"/>
</dbReference>
<dbReference type="InterPro" id="IPR005467">
    <property type="entry name" value="His_kinase_dom"/>
</dbReference>
<protein>
    <recommendedName>
        <fullName evidence="15">C4-dicarboxylate transport sensor protein DctB</fullName>
        <ecNumber evidence="3">2.7.13.3</ecNumber>
    </recommendedName>
</protein>
<evidence type="ECO:0000256" key="15">
    <source>
        <dbReference type="ARBA" id="ARBA00073143"/>
    </source>
</evidence>
<dbReference type="GO" id="GO:0005524">
    <property type="term" value="F:ATP binding"/>
    <property type="evidence" value="ECO:0007669"/>
    <property type="project" value="UniProtKB-KW"/>
</dbReference>
<evidence type="ECO:0000313" key="19">
    <source>
        <dbReference type="Proteomes" id="UP000003165"/>
    </source>
</evidence>
<reference evidence="18 19" key="1">
    <citation type="submission" date="2009-02" db="EMBL/GenBank/DDBJ databases">
        <title>Sequencing of the draft genome and assembly of Lutiella nitroferrum 2002.</title>
        <authorList>
            <consortium name="US DOE Joint Genome Institute (JGI-PGF)"/>
            <person name="Lucas S."/>
            <person name="Copeland A."/>
            <person name="Lapidus A."/>
            <person name="Glavina del Rio T."/>
            <person name="Tice H."/>
            <person name="Bruce D."/>
            <person name="Goodwin L."/>
            <person name="Pitluck S."/>
            <person name="Larimer F."/>
            <person name="Land M.L."/>
            <person name="Hauser L."/>
            <person name="Coates J.D."/>
        </authorList>
    </citation>
    <scope>NUCLEOTIDE SEQUENCE [LARGE SCALE GENOMIC DNA]</scope>
    <source>
        <strain evidence="18 19">2002</strain>
    </source>
</reference>
<keyword evidence="4" id="KW-1003">Cell membrane</keyword>
<dbReference type="CDD" id="cd12914">
    <property type="entry name" value="PDC1_DGC_like"/>
    <property type="match status" value="1"/>
</dbReference>
<evidence type="ECO:0000256" key="9">
    <source>
        <dbReference type="ARBA" id="ARBA00022741"/>
    </source>
</evidence>
<keyword evidence="7" id="KW-0808">Transferase</keyword>
<keyword evidence="12 16" id="KW-1133">Transmembrane helix</keyword>
<dbReference type="InterPro" id="IPR033479">
    <property type="entry name" value="dCache_1"/>
</dbReference>
<dbReference type="Gene3D" id="3.30.450.20">
    <property type="entry name" value="PAS domain"/>
    <property type="match status" value="2"/>
</dbReference>
<keyword evidence="5" id="KW-0997">Cell inner membrane</keyword>
<evidence type="ECO:0000256" key="1">
    <source>
        <dbReference type="ARBA" id="ARBA00000085"/>
    </source>
</evidence>
<dbReference type="PROSITE" id="PS50109">
    <property type="entry name" value="HIS_KIN"/>
    <property type="match status" value="1"/>
</dbReference>
<comment type="caution">
    <text evidence="18">The sequence shown here is derived from an EMBL/GenBank/DDBJ whole genome shotgun (WGS) entry which is preliminary data.</text>
</comment>
<keyword evidence="13" id="KW-0902">Two-component regulatory system</keyword>
<dbReference type="Gene3D" id="3.30.565.10">
    <property type="entry name" value="Histidine kinase-like ATPase, C-terminal domain"/>
    <property type="match status" value="1"/>
</dbReference>
<evidence type="ECO:0000256" key="3">
    <source>
        <dbReference type="ARBA" id="ARBA00012438"/>
    </source>
</evidence>
<evidence type="ECO:0000256" key="6">
    <source>
        <dbReference type="ARBA" id="ARBA00022553"/>
    </source>
</evidence>
<evidence type="ECO:0000259" key="17">
    <source>
        <dbReference type="PROSITE" id="PS50109"/>
    </source>
</evidence>
<dbReference type="EC" id="2.7.13.3" evidence="3"/>
<dbReference type="CDD" id="cd00082">
    <property type="entry name" value="HisKA"/>
    <property type="match status" value="1"/>
</dbReference>
<evidence type="ECO:0000256" key="14">
    <source>
        <dbReference type="ARBA" id="ARBA00023136"/>
    </source>
</evidence>
<dbReference type="InterPro" id="IPR036097">
    <property type="entry name" value="HisK_dim/P_sf"/>
</dbReference>
<dbReference type="PANTHER" id="PTHR43065">
    <property type="entry name" value="SENSOR HISTIDINE KINASE"/>
    <property type="match status" value="1"/>
</dbReference>
<dbReference type="SUPFAM" id="SSF103190">
    <property type="entry name" value="Sensory domain-like"/>
    <property type="match status" value="1"/>
</dbReference>
<dbReference type="FunFam" id="1.10.287.130:FF:000049">
    <property type="entry name" value="C4-dicarboxylate transport sensor protein DctB"/>
    <property type="match status" value="1"/>
</dbReference>
<dbReference type="SMART" id="SM00387">
    <property type="entry name" value="HATPase_c"/>
    <property type="match status" value="1"/>
</dbReference>
<dbReference type="AlphaFoldDB" id="B9Z1X0"/>
<organism evidence="18 19">
    <name type="scientific">Pseudogulbenkiania ferrooxidans 2002</name>
    <dbReference type="NCBI Taxonomy" id="279714"/>
    <lineage>
        <taxon>Bacteria</taxon>
        <taxon>Pseudomonadati</taxon>
        <taxon>Pseudomonadota</taxon>
        <taxon>Betaproteobacteria</taxon>
        <taxon>Neisseriales</taxon>
        <taxon>Chromobacteriaceae</taxon>
        <taxon>Pseudogulbenkiania</taxon>
    </lineage>
</organism>
<dbReference type="PIRSF" id="PIRSF036431">
    <property type="entry name" value="STHK_DctB"/>
    <property type="match status" value="1"/>
</dbReference>
<evidence type="ECO:0000256" key="13">
    <source>
        <dbReference type="ARBA" id="ARBA00023012"/>
    </source>
</evidence>
<keyword evidence="14 16" id="KW-0472">Membrane</keyword>
<keyword evidence="11" id="KW-0067">ATP-binding</keyword>
<feature type="transmembrane region" description="Helical" evidence="16">
    <location>
        <begin position="306"/>
        <end position="327"/>
    </location>
</feature>
<dbReference type="GO" id="GO:0005886">
    <property type="term" value="C:plasma membrane"/>
    <property type="evidence" value="ECO:0007669"/>
    <property type="project" value="UniProtKB-SubCell"/>
</dbReference>